<evidence type="ECO:0000313" key="1">
    <source>
        <dbReference type="EMBL" id="KAJ4714728.1"/>
    </source>
</evidence>
<evidence type="ECO:0000313" key="2">
    <source>
        <dbReference type="Proteomes" id="UP001164539"/>
    </source>
</evidence>
<sequence length="512" mass="56862">MKKVWGNLGVVDTIYEEEYEYEYSSSSSPSSLSPSPSPPPATLHSRVQAWSLAKGRRPDVLIHVEGICFRLHKDPLTSRSSYLKHQLTDLSDLTLSPPLNITAKTFSLVADFCYGANIAMTPFNVAALRTAAELLQMTEANGDGEKNLRQITEAYFRRIVTVNREYALIVFRSCLILLPEAETTAFLVSKCIEALILTEESYGPVDFLDEVVTLGPEDFKIVAESMNVRFTGHDVIYEIVDLYIKQHSGEITEELKAQICSSIDCNKLSSDFLLHAVQNPRMPLRFIIRAMLAEQLNTRSSIFSAANQHFQTHNRTREDPVTLGAILQRDAALREAAQLKAAMNATSQRIQTLENELSGMKKILDETEKERSELIDMNSRLLHVHEKGRSVLESGRSASFHYGKGNKIERGERGSVSSLNVRSGGREERTILASSSSDESPRIKKNIGQRLISGLKSAFRVSKHGADKQILSRVEGGKVGKGDGSDDDDEDEGFMVIGDVLPSHKRVAFSAN</sequence>
<keyword evidence="2" id="KW-1185">Reference proteome</keyword>
<dbReference type="Proteomes" id="UP001164539">
    <property type="component" value="Chromosome 7"/>
</dbReference>
<comment type="caution">
    <text evidence="1">The sequence shown here is derived from an EMBL/GenBank/DDBJ whole genome shotgun (WGS) entry which is preliminary data.</text>
</comment>
<accession>A0ACC1XUV1</accession>
<dbReference type="EMBL" id="CM051400">
    <property type="protein sequence ID" value="KAJ4714728.1"/>
    <property type="molecule type" value="Genomic_DNA"/>
</dbReference>
<reference evidence="1 2" key="1">
    <citation type="journal article" date="2023" name="Science">
        <title>Complex scaffold remodeling in plant triterpene biosynthesis.</title>
        <authorList>
            <person name="De La Pena R."/>
            <person name="Hodgson H."/>
            <person name="Liu J.C."/>
            <person name="Stephenson M.J."/>
            <person name="Martin A.C."/>
            <person name="Owen C."/>
            <person name="Harkess A."/>
            <person name="Leebens-Mack J."/>
            <person name="Jimenez L.E."/>
            <person name="Osbourn A."/>
            <person name="Sattely E.S."/>
        </authorList>
    </citation>
    <scope>NUCLEOTIDE SEQUENCE [LARGE SCALE GENOMIC DNA]</scope>
    <source>
        <strain evidence="2">cv. JPN11</strain>
        <tissue evidence="1">Leaf</tissue>
    </source>
</reference>
<organism evidence="1 2">
    <name type="scientific">Melia azedarach</name>
    <name type="common">Chinaberry tree</name>
    <dbReference type="NCBI Taxonomy" id="155640"/>
    <lineage>
        <taxon>Eukaryota</taxon>
        <taxon>Viridiplantae</taxon>
        <taxon>Streptophyta</taxon>
        <taxon>Embryophyta</taxon>
        <taxon>Tracheophyta</taxon>
        <taxon>Spermatophyta</taxon>
        <taxon>Magnoliopsida</taxon>
        <taxon>eudicotyledons</taxon>
        <taxon>Gunneridae</taxon>
        <taxon>Pentapetalae</taxon>
        <taxon>rosids</taxon>
        <taxon>malvids</taxon>
        <taxon>Sapindales</taxon>
        <taxon>Meliaceae</taxon>
        <taxon>Melia</taxon>
    </lineage>
</organism>
<name>A0ACC1XUV1_MELAZ</name>
<protein>
    <submittedName>
        <fullName evidence="1">BTB/POZ domain-containing protein</fullName>
    </submittedName>
</protein>
<proteinExistence type="predicted"/>
<gene>
    <name evidence="1" type="ORF">OWV82_013170</name>
</gene>